<comment type="caution">
    <text evidence="10">The sequence shown here is derived from an EMBL/GenBank/DDBJ whole genome shotgun (WGS) entry which is preliminary data.</text>
</comment>
<feature type="domain" description="ABC3 transporter permease C-terminal" evidence="8">
    <location>
        <begin position="735"/>
        <end position="851"/>
    </location>
</feature>
<feature type="transmembrane region" description="Helical" evidence="7">
    <location>
        <begin position="778"/>
        <end position="804"/>
    </location>
</feature>
<evidence type="ECO:0000313" key="10">
    <source>
        <dbReference type="EMBL" id="MFC4401956.1"/>
    </source>
</evidence>
<dbReference type="PANTHER" id="PTHR30572:SF4">
    <property type="entry name" value="ABC TRANSPORTER PERMEASE YTRF"/>
    <property type="match status" value="1"/>
</dbReference>
<dbReference type="InterPro" id="IPR050250">
    <property type="entry name" value="Macrolide_Exporter_MacB"/>
</dbReference>
<evidence type="ECO:0000256" key="6">
    <source>
        <dbReference type="ARBA" id="ARBA00038076"/>
    </source>
</evidence>
<evidence type="ECO:0000313" key="11">
    <source>
        <dbReference type="Proteomes" id="UP001595882"/>
    </source>
</evidence>
<dbReference type="Pfam" id="PF02687">
    <property type="entry name" value="FtsX"/>
    <property type="match status" value="2"/>
</dbReference>
<evidence type="ECO:0000256" key="7">
    <source>
        <dbReference type="SAM" id="Phobius"/>
    </source>
</evidence>
<keyword evidence="2" id="KW-1003">Cell membrane</keyword>
<evidence type="ECO:0000259" key="9">
    <source>
        <dbReference type="Pfam" id="PF12704"/>
    </source>
</evidence>
<evidence type="ECO:0000259" key="8">
    <source>
        <dbReference type="Pfam" id="PF02687"/>
    </source>
</evidence>
<evidence type="ECO:0000256" key="4">
    <source>
        <dbReference type="ARBA" id="ARBA00022989"/>
    </source>
</evidence>
<dbReference type="EMBL" id="JBHSDT010000002">
    <property type="protein sequence ID" value="MFC4401956.1"/>
    <property type="molecule type" value="Genomic_DNA"/>
</dbReference>
<dbReference type="Pfam" id="PF12704">
    <property type="entry name" value="MacB_PCD"/>
    <property type="match status" value="1"/>
</dbReference>
<feature type="transmembrane region" description="Helical" evidence="7">
    <location>
        <begin position="824"/>
        <end position="843"/>
    </location>
</feature>
<name>A0ABV8WTN9_9BACI</name>
<feature type="transmembrane region" description="Helical" evidence="7">
    <location>
        <begin position="330"/>
        <end position="360"/>
    </location>
</feature>
<keyword evidence="4 7" id="KW-1133">Transmembrane helix</keyword>
<dbReference type="Proteomes" id="UP001595882">
    <property type="component" value="Unassembled WGS sequence"/>
</dbReference>
<feature type="transmembrane region" description="Helical" evidence="7">
    <location>
        <begin position="457"/>
        <end position="477"/>
    </location>
</feature>
<feature type="domain" description="ABC3 transporter permease C-terminal" evidence="8">
    <location>
        <begin position="285"/>
        <end position="411"/>
    </location>
</feature>
<comment type="similarity">
    <text evidence="6">Belongs to the ABC-4 integral membrane protein family.</text>
</comment>
<comment type="subcellular location">
    <subcellularLocation>
        <location evidence="1">Cell membrane</location>
        <topology evidence="1">Multi-pass membrane protein</topology>
    </subcellularLocation>
</comment>
<keyword evidence="11" id="KW-1185">Reference proteome</keyword>
<dbReference type="InterPro" id="IPR025857">
    <property type="entry name" value="MacB_PCD"/>
</dbReference>
<feature type="transmembrane region" description="Helical" evidence="7">
    <location>
        <begin position="279"/>
        <end position="302"/>
    </location>
</feature>
<dbReference type="PANTHER" id="PTHR30572">
    <property type="entry name" value="MEMBRANE COMPONENT OF TRANSPORTER-RELATED"/>
    <property type="match status" value="1"/>
</dbReference>
<reference evidence="11" key="1">
    <citation type="journal article" date="2019" name="Int. J. Syst. Evol. Microbiol.">
        <title>The Global Catalogue of Microorganisms (GCM) 10K type strain sequencing project: providing services to taxonomists for standard genome sequencing and annotation.</title>
        <authorList>
            <consortium name="The Broad Institute Genomics Platform"/>
            <consortium name="The Broad Institute Genome Sequencing Center for Infectious Disease"/>
            <person name="Wu L."/>
            <person name="Ma J."/>
        </authorList>
    </citation>
    <scope>NUCLEOTIDE SEQUENCE [LARGE SCALE GENOMIC DNA]</scope>
    <source>
        <strain evidence="11">CCUG 37865</strain>
    </source>
</reference>
<evidence type="ECO:0000256" key="2">
    <source>
        <dbReference type="ARBA" id="ARBA00022475"/>
    </source>
</evidence>
<keyword evidence="3 7" id="KW-0812">Transmembrane</keyword>
<evidence type="ECO:0000256" key="3">
    <source>
        <dbReference type="ARBA" id="ARBA00022692"/>
    </source>
</evidence>
<proteinExistence type="inferred from homology"/>
<accession>A0ABV8WTN9</accession>
<dbReference type="RefSeq" id="WP_390249058.1">
    <property type="nucleotide sequence ID" value="NZ_JBHSDT010000002.1"/>
</dbReference>
<organism evidence="10 11">
    <name type="scientific">Gracilibacillus xinjiangensis</name>
    <dbReference type="NCBI Taxonomy" id="1193282"/>
    <lineage>
        <taxon>Bacteria</taxon>
        <taxon>Bacillati</taxon>
        <taxon>Bacillota</taxon>
        <taxon>Bacilli</taxon>
        <taxon>Bacillales</taxon>
        <taxon>Bacillaceae</taxon>
        <taxon>Gracilibacillus</taxon>
    </lineage>
</organism>
<dbReference type="InterPro" id="IPR003838">
    <property type="entry name" value="ABC3_permease_C"/>
</dbReference>
<feature type="transmembrane region" description="Helical" evidence="7">
    <location>
        <begin position="20"/>
        <end position="41"/>
    </location>
</feature>
<feature type="transmembrane region" description="Helical" evidence="7">
    <location>
        <begin position="724"/>
        <end position="757"/>
    </location>
</feature>
<protein>
    <submittedName>
        <fullName evidence="10">ABC transporter permease</fullName>
    </submittedName>
</protein>
<evidence type="ECO:0000256" key="5">
    <source>
        <dbReference type="ARBA" id="ARBA00023136"/>
    </source>
</evidence>
<feature type="domain" description="MacB-like periplasmic core" evidence="9">
    <location>
        <begin position="16"/>
        <end position="202"/>
    </location>
</feature>
<sequence length="860" mass="96783">MNKLTIRHLKQNRKRTIVTIIGVIISVAMITAVTTLGVSFLDLMKRQTIANNGDWHGLYRDVSAGDIEIINNDASVGELSIINELGYAKIEGNNNLNKPYLYIQQINDNGLALFPIEIAEGRLPKAVDEIIISKDLWRDSEVDLEIGDQVTMDIGQRVLPDSEESLDQSVELQVSEEGSLTEQFIKEETMTFTVVGTIDQTKWDASWTPGYTAVGYLDLDMLPLGERLDAYATFKSVDFSLFEKAENIMEQINTEVVTYHNELLRYYGITKNVDLGITLFSLLGIIILVIMIGSISLIYNAFAISVSERSRHLGMLSSIGATKKQKRNSVFFEGAVIGAISIPLGIIAGVGGIALTFWFINSVILIEESLGVSEKLHVVLTQWSIFAAVIISALTIFISTYKPAKKASRISAIDAIRQSDDVKLTGKAVKTSKWTQKLFGIEAEIGLKNLKRNRKRYRATLFSLVISIVLFITISYFTENLGRSFEMSMENINFDYKLSSGANKLTDEDLEDFTNLEGVTEYSLVNSIQLNTWIGESKIAEQLTQAPNYKEMLQDGKYPYYVNFYGYDNQSFAAYANNIGVDPEEFMDASNPKAIVVDEVTYRDPETGRFIHANTIYQKVGEELNLYAMNYETEEEIQLGTVEIGALTDQIPMGMYTARPGGIDVVMPKQIFNEFVNNTEHLVETTLYLNSSNKSLTESGINEMKSSDMYFYNVVQQREDEQRLLLFMSVFIYGFLTLISAISIANIFNTVSTSVALRKREFAMLKSVGMTPKGFDKMIYYESIFYGIKALLYGLPLSILIIALMYKAFQSTFEYGFTFPWMSILYVIISIFVIVGTTMVYSIRKIKKENIMDGLKQESI</sequence>
<evidence type="ECO:0000256" key="1">
    <source>
        <dbReference type="ARBA" id="ARBA00004651"/>
    </source>
</evidence>
<feature type="transmembrane region" description="Helical" evidence="7">
    <location>
        <begin position="380"/>
        <end position="401"/>
    </location>
</feature>
<gene>
    <name evidence="10" type="ORF">ACFOY7_02445</name>
</gene>
<keyword evidence="5 7" id="KW-0472">Membrane</keyword>